<sequence>SDTSMAPLLLGLVGTLQIISLGLLIARTWTRTHPTVRLGWDDLTIFVATLIGTTNYLMLLVATFHGYGRHTAFVSLPQRMIAGRLVYWAQILWCWSITLVKMSIAFLLLRFKTTRAWKWFLHAIITALWISAVVNNIFQFLQCQPYSVYWDPTIFKHQKVRCWSHTTIDAGIIGFSAVTVTTDVIFSLIPLTFITTLRRPTREKVAIILLMALGLTASAASIARIIQLRGFYTSTDLFYKNTTLSLFAMMEQQLGLIAATIPTLKSLFERLIAKI</sequence>
<dbReference type="InterPro" id="IPR052337">
    <property type="entry name" value="SAT4-like"/>
</dbReference>
<feature type="transmembrane region" description="Helical" evidence="6">
    <location>
        <begin position="87"/>
        <end position="108"/>
    </location>
</feature>
<dbReference type="Pfam" id="PF20684">
    <property type="entry name" value="Fung_rhodopsin"/>
    <property type="match status" value="1"/>
</dbReference>
<comment type="similarity">
    <text evidence="5">Belongs to the SAT4 family.</text>
</comment>
<reference evidence="8 9" key="1">
    <citation type="journal article" date="2016" name="Nat. Commun.">
        <title>Ectomycorrhizal ecology is imprinted in the genome of the dominant symbiotic fungus Cenococcum geophilum.</title>
        <authorList>
            <consortium name="DOE Joint Genome Institute"/>
            <person name="Peter M."/>
            <person name="Kohler A."/>
            <person name="Ohm R.A."/>
            <person name="Kuo A."/>
            <person name="Krutzmann J."/>
            <person name="Morin E."/>
            <person name="Arend M."/>
            <person name="Barry K.W."/>
            <person name="Binder M."/>
            <person name="Choi C."/>
            <person name="Clum A."/>
            <person name="Copeland A."/>
            <person name="Grisel N."/>
            <person name="Haridas S."/>
            <person name="Kipfer T."/>
            <person name="LaButti K."/>
            <person name="Lindquist E."/>
            <person name="Lipzen A."/>
            <person name="Maire R."/>
            <person name="Meier B."/>
            <person name="Mihaltcheva S."/>
            <person name="Molinier V."/>
            <person name="Murat C."/>
            <person name="Poggeler S."/>
            <person name="Quandt C.A."/>
            <person name="Sperisen C."/>
            <person name="Tritt A."/>
            <person name="Tisserant E."/>
            <person name="Crous P.W."/>
            <person name="Henrissat B."/>
            <person name="Nehls U."/>
            <person name="Egli S."/>
            <person name="Spatafora J.W."/>
            <person name="Grigoriev I.V."/>
            <person name="Martin F.M."/>
        </authorList>
    </citation>
    <scope>NUCLEOTIDE SEQUENCE [LARGE SCALE GENOMIC DNA]</scope>
    <source>
        <strain evidence="8 9">CBS 207.34</strain>
    </source>
</reference>
<gene>
    <name evidence="8" type="ORF">AOQ84DRAFT_247344</name>
</gene>
<dbReference type="EMBL" id="KV750503">
    <property type="protein sequence ID" value="OCL04461.1"/>
    <property type="molecule type" value="Genomic_DNA"/>
</dbReference>
<organism evidence="8 9">
    <name type="scientific">Glonium stellatum</name>
    <dbReference type="NCBI Taxonomy" id="574774"/>
    <lineage>
        <taxon>Eukaryota</taxon>
        <taxon>Fungi</taxon>
        <taxon>Dikarya</taxon>
        <taxon>Ascomycota</taxon>
        <taxon>Pezizomycotina</taxon>
        <taxon>Dothideomycetes</taxon>
        <taxon>Pleosporomycetidae</taxon>
        <taxon>Gloniales</taxon>
        <taxon>Gloniaceae</taxon>
        <taxon>Glonium</taxon>
    </lineage>
</organism>
<accession>A0A8E2ETC3</accession>
<feature type="domain" description="Rhodopsin" evidence="7">
    <location>
        <begin position="26"/>
        <end position="270"/>
    </location>
</feature>
<keyword evidence="2 6" id="KW-0812">Transmembrane</keyword>
<evidence type="ECO:0000259" key="7">
    <source>
        <dbReference type="Pfam" id="PF20684"/>
    </source>
</evidence>
<evidence type="ECO:0000256" key="3">
    <source>
        <dbReference type="ARBA" id="ARBA00022989"/>
    </source>
</evidence>
<feature type="transmembrane region" description="Helical" evidence="6">
    <location>
        <begin position="205"/>
        <end position="226"/>
    </location>
</feature>
<evidence type="ECO:0000313" key="8">
    <source>
        <dbReference type="EMBL" id="OCL04461.1"/>
    </source>
</evidence>
<dbReference type="AlphaFoldDB" id="A0A8E2ETC3"/>
<evidence type="ECO:0000256" key="2">
    <source>
        <dbReference type="ARBA" id="ARBA00022692"/>
    </source>
</evidence>
<dbReference type="OrthoDB" id="3897607at2759"/>
<dbReference type="Proteomes" id="UP000250140">
    <property type="component" value="Unassembled WGS sequence"/>
</dbReference>
<feature type="non-terminal residue" evidence="8">
    <location>
        <position position="1"/>
    </location>
</feature>
<evidence type="ECO:0000256" key="4">
    <source>
        <dbReference type="ARBA" id="ARBA00023136"/>
    </source>
</evidence>
<dbReference type="InterPro" id="IPR049326">
    <property type="entry name" value="Rhodopsin_dom_fungi"/>
</dbReference>
<feature type="transmembrane region" description="Helical" evidence="6">
    <location>
        <begin position="120"/>
        <end position="141"/>
    </location>
</feature>
<evidence type="ECO:0000313" key="9">
    <source>
        <dbReference type="Proteomes" id="UP000250140"/>
    </source>
</evidence>
<evidence type="ECO:0000256" key="5">
    <source>
        <dbReference type="ARBA" id="ARBA00038359"/>
    </source>
</evidence>
<keyword evidence="4 6" id="KW-0472">Membrane</keyword>
<keyword evidence="3 6" id="KW-1133">Transmembrane helix</keyword>
<evidence type="ECO:0000256" key="6">
    <source>
        <dbReference type="SAM" id="Phobius"/>
    </source>
</evidence>
<feature type="non-terminal residue" evidence="8">
    <location>
        <position position="275"/>
    </location>
</feature>
<comment type="subcellular location">
    <subcellularLocation>
        <location evidence="1">Membrane</location>
        <topology evidence="1">Multi-pass membrane protein</topology>
    </subcellularLocation>
</comment>
<protein>
    <recommendedName>
        <fullName evidence="7">Rhodopsin domain-containing protein</fullName>
    </recommendedName>
</protein>
<keyword evidence="9" id="KW-1185">Reference proteome</keyword>
<dbReference type="GO" id="GO:0016020">
    <property type="term" value="C:membrane"/>
    <property type="evidence" value="ECO:0007669"/>
    <property type="project" value="UniProtKB-SubCell"/>
</dbReference>
<dbReference type="PANTHER" id="PTHR33048:SF129">
    <property type="entry name" value="INTEGRAL MEMBRANE PROTEIN-RELATED"/>
    <property type="match status" value="1"/>
</dbReference>
<evidence type="ECO:0000256" key="1">
    <source>
        <dbReference type="ARBA" id="ARBA00004141"/>
    </source>
</evidence>
<dbReference type="PANTHER" id="PTHR33048">
    <property type="entry name" value="PTH11-LIKE INTEGRAL MEMBRANE PROTEIN (AFU_ORTHOLOGUE AFUA_5G11245)"/>
    <property type="match status" value="1"/>
</dbReference>
<name>A0A8E2ETC3_9PEZI</name>
<feature type="transmembrane region" description="Helical" evidence="6">
    <location>
        <begin position="45"/>
        <end position="67"/>
    </location>
</feature>
<feature type="transmembrane region" description="Helical" evidence="6">
    <location>
        <begin position="172"/>
        <end position="193"/>
    </location>
</feature>
<proteinExistence type="inferred from homology"/>
<feature type="transmembrane region" description="Helical" evidence="6">
    <location>
        <begin position="6"/>
        <end position="25"/>
    </location>
</feature>